<organism evidence="1 2">
    <name type="scientific">Aliirhizobium smilacinae</name>
    <dbReference type="NCBI Taxonomy" id="1395944"/>
    <lineage>
        <taxon>Bacteria</taxon>
        <taxon>Pseudomonadati</taxon>
        <taxon>Pseudomonadota</taxon>
        <taxon>Alphaproteobacteria</taxon>
        <taxon>Hyphomicrobiales</taxon>
        <taxon>Rhizobiaceae</taxon>
        <taxon>Aliirhizobium</taxon>
    </lineage>
</organism>
<evidence type="ECO:0000313" key="2">
    <source>
        <dbReference type="Proteomes" id="UP000311605"/>
    </source>
</evidence>
<proteinExistence type="predicted"/>
<dbReference type="OrthoDB" id="8400059at2"/>
<accession>A0A5C4XTW8</accession>
<comment type="caution">
    <text evidence="1">The sequence shown here is derived from an EMBL/GenBank/DDBJ whole genome shotgun (WGS) entry which is preliminary data.</text>
</comment>
<evidence type="ECO:0000313" key="1">
    <source>
        <dbReference type="EMBL" id="TNM66778.1"/>
    </source>
</evidence>
<keyword evidence="2" id="KW-1185">Reference proteome</keyword>
<gene>
    <name evidence="1" type="ORF">FHP24_06920</name>
</gene>
<protein>
    <submittedName>
        <fullName evidence="1">Uncharacterized protein</fullName>
    </submittedName>
</protein>
<dbReference type="AlphaFoldDB" id="A0A5C4XTW8"/>
<reference evidence="1 2" key="1">
    <citation type="submission" date="2019-06" db="EMBL/GenBank/DDBJ databases">
        <title>The draft genome of Rhizobium smilacinae PTYR-5.</title>
        <authorList>
            <person name="Liu L."/>
            <person name="Li L."/>
            <person name="Zhang X."/>
        </authorList>
    </citation>
    <scope>NUCLEOTIDE SEQUENCE [LARGE SCALE GENOMIC DNA]</scope>
    <source>
        <strain evidence="1 2">PTYR-5</strain>
    </source>
</reference>
<name>A0A5C4XTW8_9HYPH</name>
<dbReference type="EMBL" id="VDMN01000001">
    <property type="protein sequence ID" value="TNM66778.1"/>
    <property type="molecule type" value="Genomic_DNA"/>
</dbReference>
<dbReference type="Proteomes" id="UP000311605">
    <property type="component" value="Unassembled WGS sequence"/>
</dbReference>
<sequence length="113" mass="12861">MHLIRDQFPGRREILTQIQSVEVMRIDREGSLKLRSGGPLAVVKDNDYPSARVDGRIPVEGFYMDDVDESGALVHLLVHVIGGKIDELEIYKEDGSPILIDPYEIELSKIYFY</sequence>